<evidence type="ECO:0000256" key="7">
    <source>
        <dbReference type="SAM" id="Phobius"/>
    </source>
</evidence>
<dbReference type="PROSITE" id="PS00383">
    <property type="entry name" value="TYR_PHOSPHATASE_1"/>
    <property type="match status" value="1"/>
</dbReference>
<dbReference type="Pfam" id="PF00520">
    <property type="entry name" value="Ion_trans"/>
    <property type="match status" value="1"/>
</dbReference>
<evidence type="ECO:0000313" key="11">
    <source>
        <dbReference type="EMBL" id="WAQ99181.1"/>
    </source>
</evidence>
<organism evidence="11 12">
    <name type="scientific">Mya arenaria</name>
    <name type="common">Soft-shell clam</name>
    <dbReference type="NCBI Taxonomy" id="6604"/>
    <lineage>
        <taxon>Eukaryota</taxon>
        <taxon>Metazoa</taxon>
        <taxon>Spiralia</taxon>
        <taxon>Lophotrochozoa</taxon>
        <taxon>Mollusca</taxon>
        <taxon>Bivalvia</taxon>
        <taxon>Autobranchia</taxon>
        <taxon>Heteroconchia</taxon>
        <taxon>Euheterodonta</taxon>
        <taxon>Imparidentia</taxon>
        <taxon>Neoheterodontei</taxon>
        <taxon>Myida</taxon>
        <taxon>Myoidea</taxon>
        <taxon>Myidae</taxon>
        <taxon>Mya</taxon>
    </lineage>
</organism>
<name>A0ABY7DN98_MYAAR</name>
<feature type="domain" description="C2 tensin-type" evidence="10">
    <location>
        <begin position="369"/>
        <end position="493"/>
    </location>
</feature>
<dbReference type="PANTHER" id="PTHR12305">
    <property type="entry name" value="PHOSPHATASE WITH HOMOLOGY TO TENSIN"/>
    <property type="match status" value="1"/>
</dbReference>
<dbReference type="InterPro" id="IPR005821">
    <property type="entry name" value="Ion_trans_dom"/>
</dbReference>
<feature type="domain" description="Phosphatase tensin-type" evidence="9">
    <location>
        <begin position="236"/>
        <end position="399"/>
    </location>
</feature>
<protein>
    <submittedName>
        <fullName evidence="11">TPTE2-like protein</fullName>
    </submittedName>
</protein>
<reference evidence="11" key="1">
    <citation type="submission" date="2022-11" db="EMBL/GenBank/DDBJ databases">
        <title>Centuries of genome instability and evolution in soft-shell clam transmissible cancer (bioRxiv).</title>
        <authorList>
            <person name="Hart S.F.M."/>
            <person name="Yonemitsu M.A."/>
            <person name="Giersch R.M."/>
            <person name="Beal B.F."/>
            <person name="Arriagada G."/>
            <person name="Davis B.W."/>
            <person name="Ostrander E.A."/>
            <person name="Goff S.P."/>
            <person name="Metzger M.J."/>
        </authorList>
    </citation>
    <scope>NUCLEOTIDE SEQUENCE</scope>
    <source>
        <strain evidence="11">MELC-2E11</strain>
        <tissue evidence="11">Siphon/mantle</tissue>
    </source>
</reference>
<dbReference type="SUPFAM" id="SSF49562">
    <property type="entry name" value="C2 domain (Calcium/lipid-binding domain, CaLB)"/>
    <property type="match status" value="1"/>
</dbReference>
<evidence type="ECO:0000256" key="2">
    <source>
        <dbReference type="ARBA" id="ARBA00022692"/>
    </source>
</evidence>
<dbReference type="InterPro" id="IPR027359">
    <property type="entry name" value="Volt_channel_dom_sf"/>
</dbReference>
<feature type="compositionally biased region" description="Acidic residues" evidence="6">
    <location>
        <begin position="1"/>
        <end position="12"/>
    </location>
</feature>
<keyword evidence="12" id="KW-1185">Reference proteome</keyword>
<dbReference type="InterPro" id="IPR035892">
    <property type="entry name" value="C2_domain_sf"/>
</dbReference>
<evidence type="ECO:0000256" key="4">
    <source>
        <dbReference type="ARBA" id="ARBA00022989"/>
    </source>
</evidence>
<dbReference type="PROSITE" id="PS51182">
    <property type="entry name" value="C2_TENSIN"/>
    <property type="match status" value="1"/>
</dbReference>
<dbReference type="InterPro" id="IPR051281">
    <property type="entry name" value="Dual-spec_lipid-protein_phosph"/>
</dbReference>
<comment type="subcellular location">
    <subcellularLocation>
        <location evidence="1">Membrane</location>
        <topology evidence="1">Multi-pass membrane protein</topology>
    </subcellularLocation>
</comment>
<feature type="transmembrane region" description="Helical" evidence="7">
    <location>
        <begin position="135"/>
        <end position="151"/>
    </location>
</feature>
<keyword evidence="3" id="KW-0378">Hydrolase</keyword>
<accession>A0ABY7DN98</accession>
<gene>
    <name evidence="11" type="ORF">MAR_023554</name>
</gene>
<dbReference type="PROSITE" id="PS50056">
    <property type="entry name" value="TYR_PHOSPHATASE_2"/>
    <property type="match status" value="1"/>
</dbReference>
<dbReference type="InterPro" id="IPR045102">
    <property type="entry name" value="PTP_VSP_TPTE"/>
</dbReference>
<evidence type="ECO:0000256" key="6">
    <source>
        <dbReference type="SAM" id="MobiDB-lite"/>
    </source>
</evidence>
<dbReference type="PANTHER" id="PTHR12305:SF60">
    <property type="entry name" value="PHOSPHATIDYLINOSITOL 3,4,5-TRISPHOSPHATE 3-PHOSPHATASE TPTE2-RELATED"/>
    <property type="match status" value="1"/>
</dbReference>
<feature type="transmembrane region" description="Helical" evidence="7">
    <location>
        <begin position="163"/>
        <end position="183"/>
    </location>
</feature>
<dbReference type="InterPro" id="IPR016130">
    <property type="entry name" value="Tyr_Pase_AS"/>
</dbReference>
<dbReference type="SMART" id="SM01326">
    <property type="entry name" value="PTEN_C2"/>
    <property type="match status" value="1"/>
</dbReference>
<dbReference type="SUPFAM" id="SSF52799">
    <property type="entry name" value="(Phosphotyrosine protein) phosphatases II"/>
    <property type="match status" value="1"/>
</dbReference>
<dbReference type="Pfam" id="PF10409">
    <property type="entry name" value="PTEN_C2"/>
    <property type="match status" value="1"/>
</dbReference>
<dbReference type="Proteomes" id="UP001164746">
    <property type="component" value="Chromosome 3"/>
</dbReference>
<keyword evidence="4 7" id="KW-1133">Transmembrane helix</keyword>
<evidence type="ECO:0000256" key="1">
    <source>
        <dbReference type="ARBA" id="ARBA00004141"/>
    </source>
</evidence>
<feature type="region of interest" description="Disordered" evidence="6">
    <location>
        <begin position="1"/>
        <end position="36"/>
    </location>
</feature>
<dbReference type="CDD" id="cd14510">
    <property type="entry name" value="PTP_VSP_TPTE"/>
    <property type="match status" value="1"/>
</dbReference>
<dbReference type="Gene3D" id="1.20.120.350">
    <property type="entry name" value="Voltage-gated potassium channels. Chain C"/>
    <property type="match status" value="1"/>
</dbReference>
<dbReference type="Gene3D" id="2.60.40.1110">
    <property type="match status" value="1"/>
</dbReference>
<feature type="transmembrane region" description="Helical" evidence="7">
    <location>
        <begin position="96"/>
        <end position="115"/>
    </location>
</feature>
<dbReference type="Gene3D" id="3.90.190.10">
    <property type="entry name" value="Protein tyrosine phosphatase superfamily"/>
    <property type="match status" value="1"/>
</dbReference>
<dbReference type="InterPro" id="IPR014020">
    <property type="entry name" value="Tensin_C2-dom"/>
</dbReference>
<keyword evidence="5 7" id="KW-0472">Membrane</keyword>
<dbReference type="InterPro" id="IPR029021">
    <property type="entry name" value="Prot-tyrosine_phosphatase-like"/>
</dbReference>
<evidence type="ECO:0000256" key="3">
    <source>
        <dbReference type="ARBA" id="ARBA00022801"/>
    </source>
</evidence>
<evidence type="ECO:0000259" key="8">
    <source>
        <dbReference type="PROSITE" id="PS50056"/>
    </source>
</evidence>
<dbReference type="PROSITE" id="PS51181">
    <property type="entry name" value="PPASE_TENSIN"/>
    <property type="match status" value="1"/>
</dbReference>
<evidence type="ECO:0000313" key="12">
    <source>
        <dbReference type="Proteomes" id="UP001164746"/>
    </source>
</evidence>
<keyword evidence="2 7" id="KW-0812">Transmembrane</keyword>
<evidence type="ECO:0000256" key="5">
    <source>
        <dbReference type="ARBA" id="ARBA00023136"/>
    </source>
</evidence>
<evidence type="ECO:0000259" key="9">
    <source>
        <dbReference type="PROSITE" id="PS51181"/>
    </source>
</evidence>
<dbReference type="InterPro" id="IPR000387">
    <property type="entry name" value="Tyr_Pase_dom"/>
</dbReference>
<dbReference type="EMBL" id="CP111014">
    <property type="protein sequence ID" value="WAQ99181.1"/>
    <property type="molecule type" value="Genomic_DNA"/>
</dbReference>
<proteinExistence type="predicted"/>
<feature type="domain" description="Tyrosine specific protein phosphatases" evidence="8">
    <location>
        <begin position="308"/>
        <end position="371"/>
    </location>
</feature>
<dbReference type="InterPro" id="IPR029023">
    <property type="entry name" value="Tensin_phosphatase"/>
</dbReference>
<dbReference type="Pfam" id="PF22785">
    <property type="entry name" value="Tc-R-P"/>
    <property type="match status" value="1"/>
</dbReference>
<evidence type="ECO:0000259" key="10">
    <source>
        <dbReference type="PROSITE" id="PS51182"/>
    </source>
</evidence>
<sequence>MDYEKFDDDSATDEAANKGKGSAEISPSEVVNVSSSGKIDDVQIQVEKKTDEGPTLTIYNADTKKGVEYIDDPSERPQLYGVKWLQFQLRSIVEHIAFRIATVVLIILDLTLVIIDLADVDLTGNINSGLETVSHIIISYFVLEILMRIFYMEGRFFRSILDLVDGIIVIASFVVDMIFVFVANKLTSAEGSDYAKLINIGRVFRIIRIVRIVYFMYIQKRHVASTTRKLVSQNKRRYMKDGFDLDLCYITERIIAMSFPSTGLMAMYRNDITEVARFFDTMHKDHYRIYNLCIGRVYIDDHNAPTVKDMVNFCKDAREFMSEDRKNVIALHCKGGKGRTGTMICVWLIDCGIFEDAKDSLDYFGDRRTDLSVGKTFQGVETPSQSRFVGYYEQVKKLYNCELPPKKELKITTFKIESIAGVGHGDGSDLSLELRAKFPKIYDHCAFFFWFHTTFIEKNKLRLTRDEIDNPHKPAGKKVFRETFAIEVDFEPVESF</sequence>